<evidence type="ECO:0000313" key="3">
    <source>
        <dbReference type="Proteomes" id="UP000199564"/>
    </source>
</evidence>
<keyword evidence="1" id="KW-1133">Transmembrane helix</keyword>
<dbReference type="EMBL" id="FOVW01000001">
    <property type="protein sequence ID" value="SFN65485.1"/>
    <property type="molecule type" value="Genomic_DNA"/>
</dbReference>
<keyword evidence="1" id="KW-0812">Transmembrane</keyword>
<accession>A0A1I5AST0</accession>
<evidence type="ECO:0000256" key="1">
    <source>
        <dbReference type="SAM" id="Phobius"/>
    </source>
</evidence>
<proteinExistence type="predicted"/>
<protein>
    <submittedName>
        <fullName evidence="2">Uncharacterized protein</fullName>
    </submittedName>
</protein>
<dbReference type="Proteomes" id="UP000199564">
    <property type="component" value="Unassembled WGS sequence"/>
</dbReference>
<name>A0A1I5AST0_9BACT</name>
<feature type="transmembrane region" description="Helical" evidence="1">
    <location>
        <begin position="7"/>
        <end position="26"/>
    </location>
</feature>
<keyword evidence="1" id="KW-0472">Membrane</keyword>
<dbReference type="RefSeq" id="WP_091649212.1">
    <property type="nucleotide sequence ID" value="NZ_FOVW01000001.1"/>
</dbReference>
<organism evidence="2 3">
    <name type="scientific">Algoriphagus ornithinivorans</name>
    <dbReference type="NCBI Taxonomy" id="226506"/>
    <lineage>
        <taxon>Bacteria</taxon>
        <taxon>Pseudomonadati</taxon>
        <taxon>Bacteroidota</taxon>
        <taxon>Cytophagia</taxon>
        <taxon>Cytophagales</taxon>
        <taxon>Cyclobacteriaceae</taxon>
        <taxon>Algoriphagus</taxon>
    </lineage>
</organism>
<sequence length="68" mass="7494">MKRNTRWLIQSVLGLLLTGTGLSMAIDAGLQKLSGNEWFWYGTAALIVFQAGLCLVIDGLRFHPKSSK</sequence>
<keyword evidence="3" id="KW-1185">Reference proteome</keyword>
<dbReference type="STRING" id="226506.SAMN04488519_101265"/>
<gene>
    <name evidence="2" type="ORF">SAMN04488519_101265</name>
</gene>
<dbReference type="AlphaFoldDB" id="A0A1I5AST0"/>
<evidence type="ECO:0000313" key="2">
    <source>
        <dbReference type="EMBL" id="SFN65485.1"/>
    </source>
</evidence>
<reference evidence="3" key="1">
    <citation type="submission" date="2016-10" db="EMBL/GenBank/DDBJ databases">
        <authorList>
            <person name="Varghese N."/>
            <person name="Submissions S."/>
        </authorList>
    </citation>
    <scope>NUCLEOTIDE SEQUENCE [LARGE SCALE GENOMIC DNA]</scope>
    <source>
        <strain evidence="3">DSM 15282</strain>
    </source>
</reference>
<feature type="transmembrane region" description="Helical" evidence="1">
    <location>
        <begin position="38"/>
        <end position="60"/>
    </location>
</feature>